<evidence type="ECO:0000256" key="5">
    <source>
        <dbReference type="ARBA" id="ARBA00023237"/>
    </source>
</evidence>
<name>A0A9D1W7I5_9SPHI</name>
<protein>
    <submittedName>
        <fullName evidence="8">RagB/SusD family nutrient uptake outer membrane protein</fullName>
    </submittedName>
</protein>
<comment type="caution">
    <text evidence="8">The sequence shown here is derived from an EMBL/GenBank/DDBJ whole genome shotgun (WGS) entry which is preliminary data.</text>
</comment>
<comment type="similarity">
    <text evidence="2">Belongs to the SusD family.</text>
</comment>
<organism evidence="8 9">
    <name type="scientific">Candidatus Sphingobacterium stercoripullorum</name>
    <dbReference type="NCBI Taxonomy" id="2838759"/>
    <lineage>
        <taxon>Bacteria</taxon>
        <taxon>Pseudomonadati</taxon>
        <taxon>Bacteroidota</taxon>
        <taxon>Sphingobacteriia</taxon>
        <taxon>Sphingobacteriales</taxon>
        <taxon>Sphingobacteriaceae</taxon>
        <taxon>Sphingobacterium</taxon>
    </lineage>
</organism>
<dbReference type="AlphaFoldDB" id="A0A9D1W7I5"/>
<proteinExistence type="inferred from homology"/>
<evidence type="ECO:0000256" key="4">
    <source>
        <dbReference type="ARBA" id="ARBA00023136"/>
    </source>
</evidence>
<sequence>MKIYKSYYILLIGFFLLTSCSDFLDMTPTNSGDAEESIKTNADAKFVLNGIMRKLSAAEYYGRNFPLYGDVKGGDLAVFSQGRGFDYLYAFNHSAESNPFSSVWTQGYHVLVQINNLLESIDRIEAEGSPEDFSNSKGQALTARAIVYFDLVRLYGKNYLDDKSAWGVPLVTEKLDANAKPLRATVEENYNQIIKDLEDAQPLLSKSKDNGFINYYANLGMQARVYLYMGKNEKSLAAAEEIIDSGVYSLYSNDKWVDSWSEEFGSESIFELAIYPSEGDLGTGSLGAYLRRSGHGSGSILGFFMASDYFIDRLAEDLNDVRHGIMSFDETSDTRMGSCYKYSGSINLDGDKGSANSTAVNIKVIRLSEVYLIAAEAALSIDKDKSASYYNEIRKRSPGLAQATSSTISLDMIMDERSKELIGEGHRFFDMIRWNQTIEFNDELGNLAITHRTKTIDRTFYKTLLPIPIGEINTNPEIEKQQNPGY</sequence>
<dbReference type="EMBL" id="DXEZ01000076">
    <property type="protein sequence ID" value="HIX53911.1"/>
    <property type="molecule type" value="Genomic_DNA"/>
</dbReference>
<gene>
    <name evidence="8" type="ORF">H9853_02705</name>
</gene>
<keyword evidence="4" id="KW-0472">Membrane</keyword>
<evidence type="ECO:0000259" key="6">
    <source>
        <dbReference type="Pfam" id="PF07980"/>
    </source>
</evidence>
<keyword evidence="3" id="KW-0732">Signal</keyword>
<dbReference type="Proteomes" id="UP000824156">
    <property type="component" value="Unassembled WGS sequence"/>
</dbReference>
<evidence type="ECO:0000313" key="9">
    <source>
        <dbReference type="Proteomes" id="UP000824156"/>
    </source>
</evidence>
<keyword evidence="5" id="KW-0998">Cell outer membrane</keyword>
<dbReference type="Pfam" id="PF07980">
    <property type="entry name" value="SusD_RagB"/>
    <property type="match status" value="1"/>
</dbReference>
<accession>A0A9D1W7I5</accession>
<dbReference type="InterPro" id="IPR033985">
    <property type="entry name" value="SusD-like_N"/>
</dbReference>
<dbReference type="Gene3D" id="1.25.40.390">
    <property type="match status" value="1"/>
</dbReference>
<dbReference type="GO" id="GO:0009279">
    <property type="term" value="C:cell outer membrane"/>
    <property type="evidence" value="ECO:0007669"/>
    <property type="project" value="UniProtKB-SubCell"/>
</dbReference>
<evidence type="ECO:0000256" key="1">
    <source>
        <dbReference type="ARBA" id="ARBA00004442"/>
    </source>
</evidence>
<dbReference type="CDD" id="cd08977">
    <property type="entry name" value="SusD"/>
    <property type="match status" value="1"/>
</dbReference>
<dbReference type="InterPro" id="IPR011990">
    <property type="entry name" value="TPR-like_helical_dom_sf"/>
</dbReference>
<evidence type="ECO:0000256" key="2">
    <source>
        <dbReference type="ARBA" id="ARBA00006275"/>
    </source>
</evidence>
<dbReference type="InterPro" id="IPR012944">
    <property type="entry name" value="SusD_RagB_dom"/>
</dbReference>
<dbReference type="Gene3D" id="1.25.40.900">
    <property type="match status" value="1"/>
</dbReference>
<evidence type="ECO:0000259" key="7">
    <source>
        <dbReference type="Pfam" id="PF14322"/>
    </source>
</evidence>
<feature type="domain" description="SusD-like N-terminal" evidence="7">
    <location>
        <begin position="22"/>
        <end position="227"/>
    </location>
</feature>
<reference evidence="8" key="2">
    <citation type="submission" date="2021-04" db="EMBL/GenBank/DDBJ databases">
        <authorList>
            <person name="Gilroy R."/>
        </authorList>
    </citation>
    <scope>NUCLEOTIDE SEQUENCE</scope>
    <source>
        <strain evidence="8">1719</strain>
    </source>
</reference>
<dbReference type="SUPFAM" id="SSF48452">
    <property type="entry name" value="TPR-like"/>
    <property type="match status" value="1"/>
</dbReference>
<dbReference type="Pfam" id="PF14322">
    <property type="entry name" value="SusD-like_3"/>
    <property type="match status" value="1"/>
</dbReference>
<dbReference type="PROSITE" id="PS51257">
    <property type="entry name" value="PROKAR_LIPOPROTEIN"/>
    <property type="match status" value="1"/>
</dbReference>
<reference evidence="8" key="1">
    <citation type="journal article" date="2021" name="PeerJ">
        <title>Extensive microbial diversity within the chicken gut microbiome revealed by metagenomics and culture.</title>
        <authorList>
            <person name="Gilroy R."/>
            <person name="Ravi A."/>
            <person name="Getino M."/>
            <person name="Pursley I."/>
            <person name="Horton D.L."/>
            <person name="Alikhan N.F."/>
            <person name="Baker D."/>
            <person name="Gharbi K."/>
            <person name="Hall N."/>
            <person name="Watson M."/>
            <person name="Adriaenssens E.M."/>
            <person name="Foster-Nyarko E."/>
            <person name="Jarju S."/>
            <person name="Secka A."/>
            <person name="Antonio M."/>
            <person name="Oren A."/>
            <person name="Chaudhuri R.R."/>
            <person name="La Ragione R."/>
            <person name="Hildebrand F."/>
            <person name="Pallen M.J."/>
        </authorList>
    </citation>
    <scope>NUCLEOTIDE SEQUENCE</scope>
    <source>
        <strain evidence="8">1719</strain>
    </source>
</reference>
<comment type="subcellular location">
    <subcellularLocation>
        <location evidence="1">Cell outer membrane</location>
    </subcellularLocation>
</comment>
<evidence type="ECO:0000256" key="3">
    <source>
        <dbReference type="ARBA" id="ARBA00022729"/>
    </source>
</evidence>
<dbReference type="Gene3D" id="2.20.20.130">
    <property type="match status" value="1"/>
</dbReference>
<feature type="domain" description="RagB/SusD" evidence="6">
    <location>
        <begin position="328"/>
        <end position="486"/>
    </location>
</feature>
<evidence type="ECO:0000313" key="8">
    <source>
        <dbReference type="EMBL" id="HIX53911.1"/>
    </source>
</evidence>